<dbReference type="AlphaFoldDB" id="A0A6N2LMH7"/>
<feature type="region of interest" description="Disordered" evidence="1">
    <location>
        <begin position="48"/>
        <end position="75"/>
    </location>
</feature>
<proteinExistence type="predicted"/>
<protein>
    <submittedName>
        <fullName evidence="2">Uncharacterized protein</fullName>
    </submittedName>
</protein>
<evidence type="ECO:0000256" key="1">
    <source>
        <dbReference type="SAM" id="MobiDB-lite"/>
    </source>
</evidence>
<reference evidence="2" key="1">
    <citation type="submission" date="2019-03" db="EMBL/GenBank/DDBJ databases">
        <authorList>
            <person name="Mank J."/>
            <person name="Almeida P."/>
        </authorList>
    </citation>
    <scope>NUCLEOTIDE SEQUENCE</scope>
    <source>
        <strain evidence="2">78183</strain>
    </source>
</reference>
<evidence type="ECO:0000313" key="2">
    <source>
        <dbReference type="EMBL" id="VFU42173.1"/>
    </source>
</evidence>
<sequence>MRSLAGMNPPLGAASEAAVSRLASGKGHCGAAAKCNCWLNPLSALARSSQNWPEPASMSKSTPSKTASPSGRELD</sequence>
<organism evidence="2">
    <name type="scientific">Salix viminalis</name>
    <name type="common">Common osier</name>
    <name type="synonym">Basket willow</name>
    <dbReference type="NCBI Taxonomy" id="40686"/>
    <lineage>
        <taxon>Eukaryota</taxon>
        <taxon>Viridiplantae</taxon>
        <taxon>Streptophyta</taxon>
        <taxon>Embryophyta</taxon>
        <taxon>Tracheophyta</taxon>
        <taxon>Spermatophyta</taxon>
        <taxon>Magnoliopsida</taxon>
        <taxon>eudicotyledons</taxon>
        <taxon>Gunneridae</taxon>
        <taxon>Pentapetalae</taxon>
        <taxon>rosids</taxon>
        <taxon>fabids</taxon>
        <taxon>Malpighiales</taxon>
        <taxon>Salicaceae</taxon>
        <taxon>Saliceae</taxon>
        <taxon>Salix</taxon>
    </lineage>
</organism>
<gene>
    <name evidence="2" type="ORF">SVIM_LOCUS251280</name>
</gene>
<name>A0A6N2LMH7_SALVM</name>
<dbReference type="EMBL" id="CAADRP010001574">
    <property type="protein sequence ID" value="VFU42173.1"/>
    <property type="molecule type" value="Genomic_DNA"/>
</dbReference>
<accession>A0A6N2LMH7</accession>
<feature type="compositionally biased region" description="Low complexity" evidence="1">
    <location>
        <begin position="56"/>
        <end position="75"/>
    </location>
</feature>